<feature type="compositionally biased region" description="Basic residues" evidence="1">
    <location>
        <begin position="86"/>
        <end position="95"/>
    </location>
</feature>
<evidence type="ECO:0000313" key="3">
    <source>
        <dbReference type="Proteomes" id="UP001476247"/>
    </source>
</evidence>
<accession>A0ABP9XVX4</accession>
<evidence type="ECO:0000256" key="1">
    <source>
        <dbReference type="SAM" id="MobiDB-lite"/>
    </source>
</evidence>
<evidence type="ECO:0000313" key="2">
    <source>
        <dbReference type="EMBL" id="GAA5798921.1"/>
    </source>
</evidence>
<proteinExistence type="predicted"/>
<organism evidence="2 3">
    <name type="scientific">Helicostylum pulchrum</name>
    <dbReference type="NCBI Taxonomy" id="562976"/>
    <lineage>
        <taxon>Eukaryota</taxon>
        <taxon>Fungi</taxon>
        <taxon>Fungi incertae sedis</taxon>
        <taxon>Mucoromycota</taxon>
        <taxon>Mucoromycotina</taxon>
        <taxon>Mucoromycetes</taxon>
        <taxon>Mucorales</taxon>
        <taxon>Mucorineae</taxon>
        <taxon>Mucoraceae</taxon>
        <taxon>Helicostylum</taxon>
    </lineage>
</organism>
<comment type="caution">
    <text evidence="2">The sequence shown here is derived from an EMBL/GenBank/DDBJ whole genome shotgun (WGS) entry which is preliminary data.</text>
</comment>
<name>A0ABP9XVX4_9FUNG</name>
<gene>
    <name evidence="2" type="ORF">HPULCUR_004329</name>
</gene>
<feature type="region of interest" description="Disordered" evidence="1">
    <location>
        <begin position="61"/>
        <end position="103"/>
    </location>
</feature>
<protein>
    <submittedName>
        <fullName evidence="2">Uncharacterized protein</fullName>
    </submittedName>
</protein>
<reference evidence="2 3" key="1">
    <citation type="submission" date="2024-04" db="EMBL/GenBank/DDBJ databases">
        <title>genome sequences of Mucor flavus KT1a and Helicostylum pulchrum KT1b strains isolation_sourced from the surface of a dry-aged beef.</title>
        <authorList>
            <person name="Toyotome T."/>
            <person name="Hosono M."/>
            <person name="Torimaru M."/>
            <person name="Fukuda K."/>
            <person name="Mikami N."/>
        </authorList>
    </citation>
    <scope>NUCLEOTIDE SEQUENCE [LARGE SCALE GENOMIC DNA]</scope>
    <source>
        <strain evidence="2 3">KT1b</strain>
    </source>
</reference>
<keyword evidence="3" id="KW-1185">Reference proteome</keyword>
<dbReference type="Proteomes" id="UP001476247">
    <property type="component" value="Unassembled WGS sequence"/>
</dbReference>
<sequence length="103" mass="11729">MKGFSILGYIPEYSAELSRIEQFLKAREQQQQKEFFQGLRKEDVMNSISQGNFESLLNGVSKARSISEDEESDDMGTAKTTSNKKTTTKKKKRNITKQEEAGE</sequence>
<dbReference type="EMBL" id="BAABUJ010000011">
    <property type="protein sequence ID" value="GAA5798921.1"/>
    <property type="molecule type" value="Genomic_DNA"/>
</dbReference>